<accession>A0A8S0RNE7</accession>
<dbReference type="AlphaFoldDB" id="A0A8S0RNE7"/>
<keyword evidence="1" id="KW-0812">Transmembrane</keyword>
<gene>
    <name evidence="2" type="ORF">OLEA9_A067259</name>
</gene>
<feature type="transmembrane region" description="Helical" evidence="1">
    <location>
        <begin position="82"/>
        <end position="105"/>
    </location>
</feature>
<keyword evidence="1" id="KW-1133">Transmembrane helix</keyword>
<protein>
    <submittedName>
        <fullName evidence="2">Uncharacterized protein</fullName>
    </submittedName>
</protein>
<proteinExistence type="predicted"/>
<dbReference type="Gramene" id="OE9A067259T1">
    <property type="protein sequence ID" value="OE9A067259C1"/>
    <property type="gene ID" value="OE9A067259"/>
</dbReference>
<sequence length="166" mass="18491">MLMKELKLCVQAVYYKYLAEFSRMEDKPWLDSIRANAADLSCLFLGRDAYTYGRVQLQLPVEVVNANLPLMEFLHCSIFSEVVLMFVVIVANSLASIAANLGLLLEPPLRWRTAEVAGNSFLIIGALYEDASSLRHSRVQVGVISSSVRLMAISAQQVTTFLALFL</sequence>
<dbReference type="Proteomes" id="UP000594638">
    <property type="component" value="Unassembled WGS sequence"/>
</dbReference>
<evidence type="ECO:0000313" key="3">
    <source>
        <dbReference type="Proteomes" id="UP000594638"/>
    </source>
</evidence>
<reference evidence="2 3" key="1">
    <citation type="submission" date="2019-12" db="EMBL/GenBank/DDBJ databases">
        <authorList>
            <person name="Alioto T."/>
            <person name="Alioto T."/>
            <person name="Gomez Garrido J."/>
        </authorList>
    </citation>
    <scope>NUCLEOTIDE SEQUENCE [LARGE SCALE GENOMIC DNA]</scope>
</reference>
<comment type="caution">
    <text evidence="2">The sequence shown here is derived from an EMBL/GenBank/DDBJ whole genome shotgun (WGS) entry which is preliminary data.</text>
</comment>
<dbReference type="EMBL" id="CACTIH010003672">
    <property type="protein sequence ID" value="CAA2981449.1"/>
    <property type="molecule type" value="Genomic_DNA"/>
</dbReference>
<keyword evidence="1" id="KW-0472">Membrane</keyword>
<keyword evidence="3" id="KW-1185">Reference proteome</keyword>
<evidence type="ECO:0000313" key="2">
    <source>
        <dbReference type="EMBL" id="CAA2981449.1"/>
    </source>
</evidence>
<organism evidence="2 3">
    <name type="scientific">Olea europaea subsp. europaea</name>
    <dbReference type="NCBI Taxonomy" id="158383"/>
    <lineage>
        <taxon>Eukaryota</taxon>
        <taxon>Viridiplantae</taxon>
        <taxon>Streptophyta</taxon>
        <taxon>Embryophyta</taxon>
        <taxon>Tracheophyta</taxon>
        <taxon>Spermatophyta</taxon>
        <taxon>Magnoliopsida</taxon>
        <taxon>eudicotyledons</taxon>
        <taxon>Gunneridae</taxon>
        <taxon>Pentapetalae</taxon>
        <taxon>asterids</taxon>
        <taxon>lamiids</taxon>
        <taxon>Lamiales</taxon>
        <taxon>Oleaceae</taxon>
        <taxon>Oleeae</taxon>
        <taxon>Olea</taxon>
    </lineage>
</organism>
<name>A0A8S0RNE7_OLEEU</name>
<evidence type="ECO:0000256" key="1">
    <source>
        <dbReference type="SAM" id="Phobius"/>
    </source>
</evidence>